<dbReference type="InterPro" id="IPR005031">
    <property type="entry name" value="COQ10_START"/>
</dbReference>
<dbReference type="Gene3D" id="3.30.530.20">
    <property type="match status" value="1"/>
</dbReference>
<dbReference type="CDD" id="cd07813">
    <property type="entry name" value="COQ10p_like"/>
    <property type="match status" value="1"/>
</dbReference>
<dbReference type="PANTHER" id="PTHR12901">
    <property type="entry name" value="SPERM PROTEIN HOMOLOG"/>
    <property type="match status" value="1"/>
</dbReference>
<dbReference type="SUPFAM" id="SSF55961">
    <property type="entry name" value="Bet v1-like"/>
    <property type="match status" value="1"/>
</dbReference>
<protein>
    <submittedName>
        <fullName evidence="4">Type II toxin-antitoxin system RatA family toxin</fullName>
    </submittedName>
</protein>
<evidence type="ECO:0000259" key="2">
    <source>
        <dbReference type="Pfam" id="PF03364"/>
    </source>
</evidence>
<keyword evidence="3" id="KW-1185">Reference proteome</keyword>
<evidence type="ECO:0000256" key="1">
    <source>
        <dbReference type="ARBA" id="ARBA00008918"/>
    </source>
</evidence>
<dbReference type="GO" id="GO:0045333">
    <property type="term" value="P:cellular respiration"/>
    <property type="evidence" value="ECO:0007669"/>
    <property type="project" value="InterPro"/>
</dbReference>
<dbReference type="PANTHER" id="PTHR12901:SF10">
    <property type="entry name" value="COENZYME Q-BINDING PROTEIN COQ10, MITOCHONDRIAL"/>
    <property type="match status" value="1"/>
</dbReference>
<dbReference type="Proteomes" id="UP000675920">
    <property type="component" value="Unplaced"/>
</dbReference>
<reference evidence="4" key="1">
    <citation type="submission" date="2025-08" db="UniProtKB">
        <authorList>
            <consortium name="RefSeq"/>
        </authorList>
    </citation>
    <scope>IDENTIFICATION</scope>
</reference>
<dbReference type="AlphaFoldDB" id="A0A8B6XBG5"/>
<dbReference type="RefSeq" id="WP_084544954.1">
    <property type="nucleotide sequence ID" value="NZ_AXWS01000008.1"/>
</dbReference>
<dbReference type="Pfam" id="PF03364">
    <property type="entry name" value="Polyketide_cyc"/>
    <property type="match status" value="1"/>
</dbReference>
<name>A0A8B6XBG5_9BURK</name>
<proteinExistence type="inferred from homology"/>
<accession>A0A8B6XBG5</accession>
<comment type="similarity">
    <text evidence="1">Belongs to the ribosome association toxin RatA family.</text>
</comment>
<dbReference type="GO" id="GO:0048039">
    <property type="term" value="F:ubiquinone binding"/>
    <property type="evidence" value="ECO:0007669"/>
    <property type="project" value="InterPro"/>
</dbReference>
<sequence length="148" mass="16422">MAVVERSVLVAHPVSRMFDLVTDIEKYPEFLPWCGGARILSTVPDNGGVTVVVAAIDINFKGVRQSFSTENIEVPGHSITMKFRDGPFRMLDGQWQFISLSEDACKVTCRIEYEFSSRILEGLVGGVFGHIAGTFVDGFVKRADQLYD</sequence>
<dbReference type="InterPro" id="IPR044996">
    <property type="entry name" value="COQ10-like"/>
</dbReference>
<organism evidence="3 4">
    <name type="scientific">Derxia gummosa DSM 723</name>
    <dbReference type="NCBI Taxonomy" id="1121388"/>
    <lineage>
        <taxon>Bacteria</taxon>
        <taxon>Pseudomonadati</taxon>
        <taxon>Pseudomonadota</taxon>
        <taxon>Betaproteobacteria</taxon>
        <taxon>Burkholderiales</taxon>
        <taxon>Alcaligenaceae</taxon>
        <taxon>Derxia</taxon>
    </lineage>
</organism>
<dbReference type="OrthoDB" id="9804759at2"/>
<evidence type="ECO:0000313" key="4">
    <source>
        <dbReference type="RefSeq" id="WP_084544954.1"/>
    </source>
</evidence>
<feature type="domain" description="Coenzyme Q-binding protein COQ10 START" evidence="2">
    <location>
        <begin position="10"/>
        <end position="139"/>
    </location>
</feature>
<evidence type="ECO:0000313" key="3">
    <source>
        <dbReference type="Proteomes" id="UP000675920"/>
    </source>
</evidence>
<dbReference type="InterPro" id="IPR023393">
    <property type="entry name" value="START-like_dom_sf"/>
</dbReference>